<feature type="compositionally biased region" description="Polar residues" evidence="1">
    <location>
        <begin position="2370"/>
        <end position="2380"/>
    </location>
</feature>
<feature type="region of interest" description="Disordered" evidence="1">
    <location>
        <begin position="1"/>
        <end position="66"/>
    </location>
</feature>
<sequence>MEDARLPTSNVEGIGAGTHSSGDPFQEEASSQPENPFEESNPQDDPFQDEGPSQQENPFEHDGKGSVETLPIATRRISASGPPVVVEGSPATALAAPDANAGSRTDAAPSAVAAKVPLHKRRWFIITSVVGALLGIAFLFILLYPIVHAIAQHIVDVSVLNLDQAAILHTTNTSFALQMDGWVSHTGIFSASIKFPQPLNISWIDGDNEIPIGSFPLQTLSAKHKRAYINQTTQFTIFDEDAFSNFTSAMITRQNFTWRLQSDQLQVQAVKFPVAKGIKFKKDLVLNGEYEQFRRNVILQDFQLPSDSPEGGINFVAVTGLNNPSPFEVDLGTVVFNLLYQNVFLGSGTGTNTTLTRGSNTIALVGRLVPHNDSQSDLAVVSQLFTQYLNGETSPVVATGQSTLQNDNSSISWLSAGLQALQLAVPFKAPGAISPIKSITIGDMALAFSQEQPWSPMANSRTVQASMQLPFGFGLSIGQIENEFNITRNGSVAAGLSTPLGMSTSEIKVINSTSTEGTIDIVIENTALQVPDSSHPHFSQFNADLTDLLRSDFQLVGYARAIASTSIGNITLDPIMVNVPSGLDGLRGLKGLVSIDSVDVLGGTNEAISLGINVTISNPSNLRLETGDLTFQRERGNGATLLPNLTLQLGNNSIAAIGNFTPNMTPEGLKTLSDFVGGSNVQVQIAGYGNSTEVISLLEAFETLDLNVVLPGLATKLLSSASLEVLDTTGHENNTAHVTVSLENPFTAGLQITQINSTVSFRGITLGTIQTPTNFTSMGKSVSSSPTLDLDMNMDPQSLFTVTRVLAQEAGLDTQQLDGIVQLGGYHYLNTDGSGSSLSQRDNIYTGFNLPNFVDEAFKQLRSDVELIAAVSIGDYQTSLQYTQDSVVTTTDKSLNLLLPILAQPIVQKVVTGSILGVSNVLIKDIKEQSFGTKLTGSITQSGPFDAVISFGSGLSIFWSGKPLGSIQMPDVNISGDVGADFEVLLTEESFDWAISGENLSVSALGIVIPGIQLPSKNITLKGMNGLKDGVTIHSFDLPSNDPEGGIHLTLNTSVTNVRLFLLLRIVSILTLAVQPSQVGVQLTSIGFQSYFGDTNIGPVASNSGVVLASGSTTSLYLAGRLVPQTSAAGLQAISTVFNNFIHGLDSNVSVQGDSAGPTDVTWLNEGIKSLEVSTVLPNQGALNIIKSIDLNELDLRFSTDTAYDPSTSSNDATAAFTLPFDFPIDITALEQNITIGTDGQSFAQLIVPKGPSTTDVKERIIHLAFSNVPFAVFDNQHTAFQQFLASTAASANQTMQLSGAANADANTAVGLISLTDITFSVSTSIAGLQGLNTKPTMVSALDVNHGFPDYLLIKATTSLFNPSNLTLGAGDVDFGLFFQNQQIGTADISNILIIPGNDSYAIDVHYSPQGSAVSAGQALLENYLQGVQSDTTIQGSQETTPIDSLKLAMSEIRLSPVSIPALHQNLITSASLVFPTDIAQTGMATASFVLDNPFTASINLLEVTANTTFQNLSLGLIDHQLLFKFNLDPMTIIELLLAGANNNHVNLGPLTDLFNVVLQNPNDHPPTVYQINTSVDPSKPTCVSGTQFDVNDAILGALKNLEVQLDVNSAVKIDDFATDLAFKQFNVKAITDETALYLIGAVAPPIVQDLVDAATLTFSEANITNISDDGFDLSLRGSLTGTGPLDAEIAFVDPVTVTWNGNDIAEIALPPAANSGVPNYETNARLTITDADRFTSFATVLLHNGDFDWTISTSSLRVTALGTIFDGVSLSKNISFKAFNNLPGVTISNFQLPSDDPAGGIHIETDSLIPSPSNLGIDLGNVGFQAFVNDTLVGPLSGSNLFLAPMAQTKLHLSGRMIPQTGDGLDTMGVLFSEFLAGHNQTLSVHGDSVQPTGSNQSVSWLSAAFKTLTLQVTLPGETFTVIESIAISDLEVTIVDQNEVFAPLASSRYTLAQYKNPFGFALQVVQSSEDITLGAGGIGVAQLKLPMSSTMGGVSTGNLADLLISFNNQTLQSLNDGAFAAFLAQVTDTESVAFDLQGTADVVARTSIGDVSISGIPFNVNSSLKGIDSFTGSAALTNVTITGSGSDNGGEFIKAPLTTMLENPSNISLQTISIALPVYYKDVLLGRAAIDTLNLVPGENVVATEFHYAPNDANDTTAQSFLTDFLQTGDTLPLQIKGDVSSSPFGSLQSALEGVELTTSLQGLNVPPIVTHINAFITLDSLLDNLISINFDVSNPLDTDMTISFAQVDSGVNGEIFAHLDQAFDTFTIPAKGTANSGTFGNVLLTQGALASLPIIPLQKLDVFAAATVQIGGYTMPWLHLTQLGVPTSYQLSLSISAMKQKAQMISASKAGSQSQSPSSTVPPLGIHNSSAPTTSSQSVTPSDSGSPGPPHSSDPSTTSSPLTDGGQTGLLKVLHVELMAGRN</sequence>
<evidence type="ECO:0000313" key="3">
    <source>
        <dbReference type="EMBL" id="OBZ73242.1"/>
    </source>
</evidence>
<organism evidence="3 4">
    <name type="scientific">Grifola frondosa</name>
    <name type="common">Maitake</name>
    <name type="synonym">Polyporus frondosus</name>
    <dbReference type="NCBI Taxonomy" id="5627"/>
    <lineage>
        <taxon>Eukaryota</taxon>
        <taxon>Fungi</taxon>
        <taxon>Dikarya</taxon>
        <taxon>Basidiomycota</taxon>
        <taxon>Agaricomycotina</taxon>
        <taxon>Agaricomycetes</taxon>
        <taxon>Polyporales</taxon>
        <taxon>Grifolaceae</taxon>
        <taxon>Grifola</taxon>
    </lineage>
</organism>
<dbReference type="Proteomes" id="UP000092993">
    <property type="component" value="Unassembled WGS sequence"/>
</dbReference>
<feature type="compositionally biased region" description="Polar residues" evidence="1">
    <location>
        <begin position="18"/>
        <end position="40"/>
    </location>
</feature>
<feature type="region of interest" description="Disordered" evidence="1">
    <location>
        <begin position="2349"/>
        <end position="2412"/>
    </location>
</feature>
<dbReference type="GO" id="GO:0000329">
    <property type="term" value="C:fungal-type vacuole membrane"/>
    <property type="evidence" value="ECO:0007669"/>
    <property type="project" value="InterPro"/>
</dbReference>
<reference evidence="3 4" key="1">
    <citation type="submission" date="2016-03" db="EMBL/GenBank/DDBJ databases">
        <title>Whole genome sequencing of Grifola frondosa 9006-11.</title>
        <authorList>
            <person name="Min B."/>
            <person name="Park H."/>
            <person name="Kim J.-G."/>
            <person name="Cho H."/>
            <person name="Oh Y.-L."/>
            <person name="Kong W.-S."/>
            <person name="Choi I.-G."/>
        </authorList>
    </citation>
    <scope>NUCLEOTIDE SEQUENCE [LARGE SCALE GENOMIC DNA]</scope>
    <source>
        <strain evidence="3 4">9006-11</strain>
    </source>
</reference>
<proteinExistence type="predicted"/>
<feature type="compositionally biased region" description="Low complexity" evidence="1">
    <location>
        <begin position="2349"/>
        <end position="2362"/>
    </location>
</feature>
<dbReference type="InterPro" id="IPR046368">
    <property type="entry name" value="Tag1"/>
</dbReference>
<evidence type="ECO:0000256" key="2">
    <source>
        <dbReference type="SAM" id="Phobius"/>
    </source>
</evidence>
<keyword evidence="2" id="KW-0472">Membrane</keyword>
<dbReference type="OMA" id="FAFPVDI"/>
<comment type="caution">
    <text evidence="3">The sequence shown here is derived from an EMBL/GenBank/DDBJ whole genome shotgun (WGS) entry which is preliminary data.</text>
</comment>
<dbReference type="PANTHER" id="PTHR35895:SF1">
    <property type="entry name" value="LIPID-BINDING SERUM GLYCOPROTEIN C-TERMINAL DOMAIN-CONTAINING PROTEIN"/>
    <property type="match status" value="1"/>
</dbReference>
<feature type="transmembrane region" description="Helical" evidence="2">
    <location>
        <begin position="123"/>
        <end position="147"/>
    </location>
</feature>
<protein>
    <submittedName>
        <fullName evidence="3">Uncharacterized protein</fullName>
    </submittedName>
</protein>
<evidence type="ECO:0000256" key="1">
    <source>
        <dbReference type="SAM" id="MobiDB-lite"/>
    </source>
</evidence>
<evidence type="ECO:0000313" key="4">
    <source>
        <dbReference type="Proteomes" id="UP000092993"/>
    </source>
</evidence>
<keyword evidence="2" id="KW-0812">Transmembrane</keyword>
<name>A0A1C7M8S9_GRIFR</name>
<keyword evidence="4" id="KW-1185">Reference proteome</keyword>
<keyword evidence="2" id="KW-1133">Transmembrane helix</keyword>
<accession>A0A1C7M8S9</accession>
<dbReference type="PANTHER" id="PTHR35895">
    <property type="entry name" value="CHROMOSOME 16, WHOLE GENOME SHOTGUN SEQUENCE"/>
    <property type="match status" value="1"/>
</dbReference>
<dbReference type="Pfam" id="PF12505">
    <property type="entry name" value="DUF3712"/>
    <property type="match status" value="6"/>
</dbReference>
<feature type="compositionally biased region" description="Low complexity" evidence="1">
    <location>
        <begin position="2396"/>
        <end position="2408"/>
    </location>
</feature>
<dbReference type="STRING" id="5627.A0A1C7M8S9"/>
<dbReference type="OrthoDB" id="10039566at2759"/>
<gene>
    <name evidence="3" type="ORF">A0H81_06855</name>
</gene>
<dbReference type="InterPro" id="IPR022185">
    <property type="entry name" value="DUF3712"/>
</dbReference>
<dbReference type="EMBL" id="LUGG01000007">
    <property type="protein sequence ID" value="OBZ73242.1"/>
    <property type="molecule type" value="Genomic_DNA"/>
</dbReference>